<accession>I3SLL7</accession>
<evidence type="ECO:0000313" key="1">
    <source>
        <dbReference type="EMBL" id="AFK41159.1"/>
    </source>
</evidence>
<proteinExistence type="evidence at transcript level"/>
<sequence length="110" mass="12336">MAAVSHVLATPQGIISGNSLGDFRLPRMLTTRREIIEEPNQSVVNDTIYVAVAKDVKDSRLNLIWAIQNSGGKKICILHVHVPSHMIPISDSYQRASANWSNRKKDETWK</sequence>
<protein>
    <submittedName>
        <fullName evidence="1">Uncharacterized protein</fullName>
    </submittedName>
</protein>
<dbReference type="EMBL" id="BT141365">
    <property type="protein sequence ID" value="AFK41159.1"/>
    <property type="molecule type" value="mRNA"/>
</dbReference>
<reference evidence="1" key="1">
    <citation type="submission" date="2012-05" db="EMBL/GenBank/DDBJ databases">
        <authorList>
            <person name="Krishnakumar V."/>
            <person name="Cheung F."/>
            <person name="Xiao Y."/>
            <person name="Chan A."/>
            <person name="Moskal W.A."/>
            <person name="Town C.D."/>
        </authorList>
    </citation>
    <scope>NUCLEOTIDE SEQUENCE</scope>
</reference>
<name>I3SLL7_LOTJA</name>
<dbReference type="AlphaFoldDB" id="I3SLL7"/>
<organism evidence="1">
    <name type="scientific">Lotus japonicus</name>
    <name type="common">Lotus corniculatus var. japonicus</name>
    <dbReference type="NCBI Taxonomy" id="34305"/>
    <lineage>
        <taxon>Eukaryota</taxon>
        <taxon>Viridiplantae</taxon>
        <taxon>Streptophyta</taxon>
        <taxon>Embryophyta</taxon>
        <taxon>Tracheophyta</taxon>
        <taxon>Spermatophyta</taxon>
        <taxon>Magnoliopsida</taxon>
        <taxon>eudicotyledons</taxon>
        <taxon>Gunneridae</taxon>
        <taxon>Pentapetalae</taxon>
        <taxon>rosids</taxon>
        <taxon>fabids</taxon>
        <taxon>Fabales</taxon>
        <taxon>Fabaceae</taxon>
        <taxon>Papilionoideae</taxon>
        <taxon>50 kb inversion clade</taxon>
        <taxon>NPAAA clade</taxon>
        <taxon>Hologalegina</taxon>
        <taxon>robinioid clade</taxon>
        <taxon>Loteae</taxon>
        <taxon>Lotus</taxon>
    </lineage>
</organism>